<dbReference type="Gene3D" id="1.10.238.160">
    <property type="match status" value="1"/>
</dbReference>
<dbReference type="AlphaFoldDB" id="A0A7W7AL03"/>
<reference evidence="1 2" key="1">
    <citation type="submission" date="2020-08" db="EMBL/GenBank/DDBJ databases">
        <title>Genomic Encyclopedia of Type Strains, Phase IV (KMG-IV): sequencing the most valuable type-strain genomes for metagenomic binning, comparative biology and taxonomic classification.</title>
        <authorList>
            <person name="Goeker M."/>
        </authorList>
    </citation>
    <scope>NUCLEOTIDE SEQUENCE [LARGE SCALE GENOMIC DNA]</scope>
    <source>
        <strain evidence="1 2">DSM 15867</strain>
    </source>
</reference>
<dbReference type="Proteomes" id="UP000574769">
    <property type="component" value="Unassembled WGS sequence"/>
</dbReference>
<name>A0A7W7AL03_9SPHN</name>
<comment type="caution">
    <text evidence="1">The sequence shown here is derived from an EMBL/GenBank/DDBJ whole genome shotgun (WGS) entry which is preliminary data.</text>
</comment>
<organism evidence="1 2">
    <name type="scientific">Sphingomonas abaci</name>
    <dbReference type="NCBI Taxonomy" id="237611"/>
    <lineage>
        <taxon>Bacteria</taxon>
        <taxon>Pseudomonadati</taxon>
        <taxon>Pseudomonadota</taxon>
        <taxon>Alphaproteobacteria</taxon>
        <taxon>Sphingomonadales</taxon>
        <taxon>Sphingomonadaceae</taxon>
        <taxon>Sphingomonas</taxon>
    </lineage>
</organism>
<proteinExistence type="predicted"/>
<protein>
    <submittedName>
        <fullName evidence="1">Prophage regulatory protein</fullName>
    </submittedName>
</protein>
<accession>A0A7W7AL03</accession>
<dbReference type="InterPro" id="IPR010260">
    <property type="entry name" value="AlpA"/>
</dbReference>
<dbReference type="Pfam" id="PF05930">
    <property type="entry name" value="Phage_AlpA"/>
    <property type="match status" value="1"/>
</dbReference>
<dbReference type="EMBL" id="JACHNY010000007">
    <property type="protein sequence ID" value="MBB4618996.1"/>
    <property type="molecule type" value="Genomic_DNA"/>
</dbReference>
<keyword evidence="2" id="KW-1185">Reference proteome</keyword>
<gene>
    <name evidence="1" type="ORF">GGQ96_003146</name>
</gene>
<sequence>MTAREQHLAALAALPPATAADDRLIPIARVEQIAGIMRSRIYQLIRQGSFPAPYKPGGFASRWSEAGVRGWVDSLKAKAA</sequence>
<evidence type="ECO:0000313" key="1">
    <source>
        <dbReference type="EMBL" id="MBB4618996.1"/>
    </source>
</evidence>
<dbReference type="RefSeq" id="WP_184116405.1">
    <property type="nucleotide sequence ID" value="NZ_JACHNY010000007.1"/>
</dbReference>
<evidence type="ECO:0000313" key="2">
    <source>
        <dbReference type="Proteomes" id="UP000574769"/>
    </source>
</evidence>